<proteinExistence type="inferred from homology"/>
<dbReference type="NCBIfam" id="NF002616">
    <property type="entry name" value="PRK02268.1-2"/>
    <property type="match status" value="1"/>
</dbReference>
<dbReference type="InterPro" id="IPR002740">
    <property type="entry name" value="EVE_domain"/>
</dbReference>
<evidence type="ECO:0000313" key="4">
    <source>
        <dbReference type="Proteomes" id="UP000249354"/>
    </source>
</evidence>
<organism evidence="3 4">
    <name type="scientific">Leptolyngbya foveolarum</name>
    <dbReference type="NCBI Taxonomy" id="47253"/>
    <lineage>
        <taxon>Bacteria</taxon>
        <taxon>Bacillati</taxon>
        <taxon>Cyanobacteriota</taxon>
        <taxon>Cyanophyceae</taxon>
        <taxon>Leptolyngbyales</taxon>
        <taxon>Leptolyngbyaceae</taxon>
        <taxon>Leptolyngbya group</taxon>
        <taxon>Leptolyngbya</taxon>
    </lineage>
</organism>
<dbReference type="AlphaFoldDB" id="A0A2W4UL39"/>
<reference evidence="4" key="1">
    <citation type="submission" date="2018-04" db="EMBL/GenBank/DDBJ databases">
        <authorList>
            <person name="Cornet L."/>
        </authorList>
    </citation>
    <scope>NUCLEOTIDE SEQUENCE [LARGE SCALE GENOMIC DNA]</scope>
</reference>
<dbReference type="SUPFAM" id="SSF88697">
    <property type="entry name" value="PUA domain-like"/>
    <property type="match status" value="1"/>
</dbReference>
<dbReference type="InterPro" id="IPR015947">
    <property type="entry name" value="PUA-like_sf"/>
</dbReference>
<name>A0A2W4UL39_9CYAN</name>
<dbReference type="EMBL" id="QBMC01000064">
    <property type="protein sequence ID" value="PZO17689.1"/>
    <property type="molecule type" value="Genomic_DNA"/>
</dbReference>
<dbReference type="HAMAP" id="MF_00771">
    <property type="entry name" value="UPF0310"/>
    <property type="match status" value="1"/>
</dbReference>
<reference evidence="3 4" key="2">
    <citation type="submission" date="2018-06" db="EMBL/GenBank/DDBJ databases">
        <title>Metagenomic assembly of (sub)arctic Cyanobacteria and their associated microbiome from non-axenic cultures.</title>
        <authorList>
            <person name="Baurain D."/>
        </authorList>
    </citation>
    <scope>NUCLEOTIDE SEQUENCE [LARGE SCALE GENOMIC DNA]</scope>
    <source>
        <strain evidence="3">ULC129bin1</strain>
    </source>
</reference>
<dbReference type="InterPro" id="IPR022996">
    <property type="entry name" value="UPF0310"/>
</dbReference>
<dbReference type="Gene3D" id="3.10.590.10">
    <property type="entry name" value="ph1033 like domains"/>
    <property type="match status" value="1"/>
</dbReference>
<accession>A0A2W4UL39</accession>
<protein>
    <recommendedName>
        <fullName evidence="1">UPF0310 protein DCF25_10845</fullName>
    </recommendedName>
</protein>
<comment type="similarity">
    <text evidence="1">Belongs to the UPF0310 family.</text>
</comment>
<dbReference type="Proteomes" id="UP000249354">
    <property type="component" value="Unassembled WGS sequence"/>
</dbReference>
<comment type="caution">
    <text evidence="3">The sequence shown here is derived from an EMBL/GenBank/DDBJ whole genome shotgun (WGS) entry which is preliminary data.</text>
</comment>
<dbReference type="CDD" id="cd21132">
    <property type="entry name" value="EVE-like"/>
    <property type="match status" value="1"/>
</dbReference>
<evidence type="ECO:0000256" key="1">
    <source>
        <dbReference type="HAMAP-Rule" id="MF_00771"/>
    </source>
</evidence>
<feature type="domain" description="EVE" evidence="2">
    <location>
        <begin position="7"/>
        <end position="137"/>
    </location>
</feature>
<sequence length="146" mass="16718">MSQNRSYWINTISRDHVLVGVKGGFTQAGHGKNTKLKSLKQGDLLVFYSAKTQIENGESLQNFTAIGAIADDEPYQVEVSPNFHPWRRNMSFFQSQEAPIRPLIESLSFIQNKQKWGFPFMRGLFEIEQKDFERITEAMKADISGE</sequence>
<gene>
    <name evidence="3" type="ORF">DCF25_10845</name>
</gene>
<evidence type="ECO:0000259" key="2">
    <source>
        <dbReference type="Pfam" id="PF01878"/>
    </source>
</evidence>
<evidence type="ECO:0000313" key="3">
    <source>
        <dbReference type="EMBL" id="PZO17689.1"/>
    </source>
</evidence>
<dbReference type="Pfam" id="PF01878">
    <property type="entry name" value="EVE"/>
    <property type="match status" value="1"/>
</dbReference>